<evidence type="ECO:0000313" key="3">
    <source>
        <dbReference type="Proteomes" id="UP001324634"/>
    </source>
</evidence>
<name>A0AAX4HKX6_9BACT</name>
<evidence type="ECO:0000313" key="2">
    <source>
        <dbReference type="EMBL" id="WPU63842.1"/>
    </source>
</evidence>
<keyword evidence="1" id="KW-0732">Signal</keyword>
<keyword evidence="3" id="KW-1185">Reference proteome</keyword>
<accession>A0AAX4HKX6</accession>
<dbReference type="Proteomes" id="UP001324634">
    <property type="component" value="Chromosome"/>
</dbReference>
<organism evidence="2 3">
    <name type="scientific">Peredibacter starrii</name>
    <dbReference type="NCBI Taxonomy" id="28202"/>
    <lineage>
        <taxon>Bacteria</taxon>
        <taxon>Pseudomonadati</taxon>
        <taxon>Bdellovibrionota</taxon>
        <taxon>Bacteriovoracia</taxon>
        <taxon>Bacteriovoracales</taxon>
        <taxon>Bacteriovoracaceae</taxon>
        <taxon>Peredibacter</taxon>
    </lineage>
</organism>
<dbReference type="KEGG" id="psti:SOO65_14195"/>
<dbReference type="AlphaFoldDB" id="A0AAX4HKX6"/>
<sequence>MKFWALTFLLLSSQLAFSQAEEDCEEDGSSKLVAAVMKQSKAEESGNCPDKKKLMNMCMFIGSRTKDPKPVGASEYMYYRRIMEASCVDSKNDSEAETQNKIKKMWNKLENEMVCNSTIFDISNGNYIKYAVNTKFDEFIENVTEWKVNLNKVDASDGRTVLDYVKFHMEKNKGNTIEKKMKYYYDLLREAGAKHKSEL</sequence>
<protein>
    <submittedName>
        <fullName evidence="2">Uncharacterized protein</fullName>
    </submittedName>
</protein>
<feature type="signal peptide" evidence="1">
    <location>
        <begin position="1"/>
        <end position="18"/>
    </location>
</feature>
<dbReference type="RefSeq" id="WP_321391337.1">
    <property type="nucleotide sequence ID" value="NZ_CP139487.1"/>
</dbReference>
<proteinExistence type="predicted"/>
<evidence type="ECO:0000256" key="1">
    <source>
        <dbReference type="SAM" id="SignalP"/>
    </source>
</evidence>
<dbReference type="EMBL" id="CP139487">
    <property type="protein sequence ID" value="WPU63842.1"/>
    <property type="molecule type" value="Genomic_DNA"/>
</dbReference>
<feature type="chain" id="PRO_5043724513" evidence="1">
    <location>
        <begin position="19"/>
        <end position="199"/>
    </location>
</feature>
<gene>
    <name evidence="2" type="ORF">SOO65_14195</name>
</gene>
<reference evidence="2 3" key="1">
    <citation type="submission" date="2023-11" db="EMBL/GenBank/DDBJ databases">
        <title>Peredibacter starrii A3.12.</title>
        <authorList>
            <person name="Mitchell R.J."/>
        </authorList>
    </citation>
    <scope>NUCLEOTIDE SEQUENCE [LARGE SCALE GENOMIC DNA]</scope>
    <source>
        <strain evidence="2 3">A3.12</strain>
    </source>
</reference>